<sequence>MKAFLLAAGLGTRLRPLTDHTPKCLVEIGGRPMLDIWLDALEAAGVDEVLVNLHHLAPLVWAHLAERRGGPLVCTAEEPELLGSAGTLSANRDFVAGEEMFLAVNADNLTDFDLRVLIEAHRAGGAIATLSVFRAPDPTQCGILTVADGLVTGFVEKPVDPPGDLANAGMYAFSPAVLDLIGPPPRDIGYDLLPALVGHARAVSLGDSWFLDIGTPAALARAREVWQGRRAS</sequence>
<evidence type="ECO:0000313" key="2">
    <source>
        <dbReference type="EMBL" id="ROS40525.1"/>
    </source>
</evidence>
<comment type="caution">
    <text evidence="2">The sequence shown here is derived from an EMBL/GenBank/DDBJ whole genome shotgun (WGS) entry which is preliminary data.</text>
</comment>
<dbReference type="InterPro" id="IPR050486">
    <property type="entry name" value="Mannose-1P_guanyltransferase"/>
</dbReference>
<evidence type="ECO:0000259" key="1">
    <source>
        <dbReference type="Pfam" id="PF00483"/>
    </source>
</evidence>
<organism evidence="2 3">
    <name type="scientific">Amycolatopsis thermoflava</name>
    <dbReference type="NCBI Taxonomy" id="84480"/>
    <lineage>
        <taxon>Bacteria</taxon>
        <taxon>Bacillati</taxon>
        <taxon>Actinomycetota</taxon>
        <taxon>Actinomycetes</taxon>
        <taxon>Pseudonocardiales</taxon>
        <taxon>Pseudonocardiaceae</taxon>
        <taxon>Amycolatopsis</taxon>
        <taxon>Amycolatopsis methanolica group</taxon>
    </lineage>
</organism>
<proteinExistence type="predicted"/>
<dbReference type="AlphaFoldDB" id="A0A3N2GXC6"/>
<keyword evidence="3" id="KW-1185">Reference proteome</keyword>
<dbReference type="SUPFAM" id="SSF53448">
    <property type="entry name" value="Nucleotide-diphospho-sugar transferases"/>
    <property type="match status" value="1"/>
</dbReference>
<dbReference type="RefSeq" id="WP_123684064.1">
    <property type="nucleotide sequence ID" value="NZ_CBDRBM010000012.1"/>
</dbReference>
<dbReference type="GeneID" id="301844250"/>
<dbReference type="InterPro" id="IPR005835">
    <property type="entry name" value="NTP_transferase_dom"/>
</dbReference>
<accession>A0A3N2GXC6</accession>
<dbReference type="EMBL" id="RKHY01000001">
    <property type="protein sequence ID" value="ROS40525.1"/>
    <property type="molecule type" value="Genomic_DNA"/>
</dbReference>
<dbReference type="Gene3D" id="3.90.550.10">
    <property type="entry name" value="Spore Coat Polysaccharide Biosynthesis Protein SpsA, Chain A"/>
    <property type="match status" value="1"/>
</dbReference>
<dbReference type="CDD" id="cd04181">
    <property type="entry name" value="NTP_transferase"/>
    <property type="match status" value="1"/>
</dbReference>
<protein>
    <submittedName>
        <fullName evidence="2">Mannose-1-phosphate guanylyltransferase</fullName>
    </submittedName>
</protein>
<feature type="domain" description="Nucleotidyl transferase" evidence="1">
    <location>
        <begin position="2"/>
        <end position="223"/>
    </location>
</feature>
<evidence type="ECO:0000313" key="3">
    <source>
        <dbReference type="Proteomes" id="UP000274843"/>
    </source>
</evidence>
<dbReference type="Proteomes" id="UP000274843">
    <property type="component" value="Unassembled WGS sequence"/>
</dbReference>
<keyword evidence="2" id="KW-0808">Transferase</keyword>
<dbReference type="PANTHER" id="PTHR22572">
    <property type="entry name" value="SUGAR-1-PHOSPHATE GUANYL TRANSFERASE"/>
    <property type="match status" value="1"/>
</dbReference>
<gene>
    <name evidence="2" type="ORF">EDD35_2862</name>
</gene>
<name>A0A3N2GXC6_9PSEU</name>
<dbReference type="InterPro" id="IPR029044">
    <property type="entry name" value="Nucleotide-diphossugar_trans"/>
</dbReference>
<reference evidence="2 3" key="1">
    <citation type="submission" date="2018-11" db="EMBL/GenBank/DDBJ databases">
        <title>Sequencing the genomes of 1000 actinobacteria strains.</title>
        <authorList>
            <person name="Klenk H.-P."/>
        </authorList>
    </citation>
    <scope>NUCLEOTIDE SEQUENCE [LARGE SCALE GENOMIC DNA]</scope>
    <source>
        <strain evidence="2 3">DSM 44348</strain>
    </source>
</reference>
<keyword evidence="2" id="KW-0548">Nucleotidyltransferase</keyword>
<dbReference type="Pfam" id="PF00483">
    <property type="entry name" value="NTP_transferase"/>
    <property type="match status" value="1"/>
</dbReference>
<dbReference type="GO" id="GO:0016779">
    <property type="term" value="F:nucleotidyltransferase activity"/>
    <property type="evidence" value="ECO:0007669"/>
    <property type="project" value="UniProtKB-KW"/>
</dbReference>